<dbReference type="PANTHER" id="PTHR36617">
    <property type="entry name" value="PROTEIN, PUTATIVE-RELATED"/>
    <property type="match status" value="1"/>
</dbReference>
<dbReference type="PANTHER" id="PTHR36617:SF5">
    <property type="entry name" value="OS05G0421675 PROTEIN"/>
    <property type="match status" value="1"/>
</dbReference>
<dbReference type="EMBL" id="CM001221">
    <property type="protein sequence ID" value="KEH28082.1"/>
    <property type="molecule type" value="Genomic_DNA"/>
</dbReference>
<name>A0A072UEI3_MEDTR</name>
<dbReference type="PaxDb" id="3880-AES88931"/>
<keyword evidence="3" id="KW-1185">Reference proteome</keyword>
<reference evidence="2" key="3">
    <citation type="submission" date="2015-04" db="UniProtKB">
        <authorList>
            <consortium name="EnsemblPlants"/>
        </authorList>
    </citation>
    <scope>IDENTIFICATION</scope>
    <source>
        <strain evidence="2">cv. Jemalong A17</strain>
    </source>
</reference>
<accession>A0A072UEI3</accession>
<organism evidence="1 3">
    <name type="scientific">Medicago truncatula</name>
    <name type="common">Barrel medic</name>
    <name type="synonym">Medicago tribuloides</name>
    <dbReference type="NCBI Taxonomy" id="3880"/>
    <lineage>
        <taxon>Eukaryota</taxon>
        <taxon>Viridiplantae</taxon>
        <taxon>Streptophyta</taxon>
        <taxon>Embryophyta</taxon>
        <taxon>Tracheophyta</taxon>
        <taxon>Spermatophyta</taxon>
        <taxon>Magnoliopsida</taxon>
        <taxon>eudicotyledons</taxon>
        <taxon>Gunneridae</taxon>
        <taxon>Pentapetalae</taxon>
        <taxon>rosids</taxon>
        <taxon>fabids</taxon>
        <taxon>Fabales</taxon>
        <taxon>Fabaceae</taxon>
        <taxon>Papilionoideae</taxon>
        <taxon>50 kb inversion clade</taxon>
        <taxon>NPAAA clade</taxon>
        <taxon>Hologalegina</taxon>
        <taxon>IRL clade</taxon>
        <taxon>Trifolieae</taxon>
        <taxon>Medicago</taxon>
    </lineage>
</organism>
<dbReference type="HOGENOM" id="CLU_1725028_0_0_1"/>
<sequence>MSVREMEERGWSVDGGALVWRRRFLAWEEESVAECVALLSDIVLQDTIIDRWRWVLDPIKGYSVKGIYQYLTSSDSSVDQNCQEKIICFAEGFFIRWTTVVLEVVVVGDGASDKFASDEFASDDLASDDVISSGALCLQERFIFRSSFLQTL</sequence>
<evidence type="ECO:0000313" key="2">
    <source>
        <dbReference type="EnsemblPlants" id="KEH28082"/>
    </source>
</evidence>
<evidence type="ECO:0000313" key="3">
    <source>
        <dbReference type="Proteomes" id="UP000002051"/>
    </source>
</evidence>
<dbReference type="Proteomes" id="UP000002051">
    <property type="component" value="Chromosome 5"/>
</dbReference>
<reference evidence="1 3" key="1">
    <citation type="journal article" date="2011" name="Nature">
        <title>The Medicago genome provides insight into the evolution of rhizobial symbioses.</title>
        <authorList>
            <person name="Young N.D."/>
            <person name="Debelle F."/>
            <person name="Oldroyd G.E."/>
            <person name="Geurts R."/>
            <person name="Cannon S.B."/>
            <person name="Udvardi M.K."/>
            <person name="Benedito V.A."/>
            <person name="Mayer K.F."/>
            <person name="Gouzy J."/>
            <person name="Schoof H."/>
            <person name="Van de Peer Y."/>
            <person name="Proost S."/>
            <person name="Cook D.R."/>
            <person name="Meyers B.C."/>
            <person name="Spannagl M."/>
            <person name="Cheung F."/>
            <person name="De Mita S."/>
            <person name="Krishnakumar V."/>
            <person name="Gundlach H."/>
            <person name="Zhou S."/>
            <person name="Mudge J."/>
            <person name="Bharti A.K."/>
            <person name="Murray J.D."/>
            <person name="Naoumkina M.A."/>
            <person name="Rosen B."/>
            <person name="Silverstein K.A."/>
            <person name="Tang H."/>
            <person name="Rombauts S."/>
            <person name="Zhao P.X."/>
            <person name="Zhou P."/>
            <person name="Barbe V."/>
            <person name="Bardou P."/>
            <person name="Bechner M."/>
            <person name="Bellec A."/>
            <person name="Berger A."/>
            <person name="Berges H."/>
            <person name="Bidwell S."/>
            <person name="Bisseling T."/>
            <person name="Choisne N."/>
            <person name="Couloux A."/>
            <person name="Denny R."/>
            <person name="Deshpande S."/>
            <person name="Dai X."/>
            <person name="Doyle J.J."/>
            <person name="Dudez A.M."/>
            <person name="Farmer A.D."/>
            <person name="Fouteau S."/>
            <person name="Franken C."/>
            <person name="Gibelin C."/>
            <person name="Gish J."/>
            <person name="Goldstein S."/>
            <person name="Gonzalez A.J."/>
            <person name="Green P.J."/>
            <person name="Hallab A."/>
            <person name="Hartog M."/>
            <person name="Hua A."/>
            <person name="Humphray S.J."/>
            <person name="Jeong D.H."/>
            <person name="Jing Y."/>
            <person name="Jocker A."/>
            <person name="Kenton S.M."/>
            <person name="Kim D.J."/>
            <person name="Klee K."/>
            <person name="Lai H."/>
            <person name="Lang C."/>
            <person name="Lin S."/>
            <person name="Macmil S.L."/>
            <person name="Magdelenat G."/>
            <person name="Matthews L."/>
            <person name="McCorrison J."/>
            <person name="Monaghan E.L."/>
            <person name="Mun J.H."/>
            <person name="Najar F.Z."/>
            <person name="Nicholson C."/>
            <person name="Noirot C."/>
            <person name="O'Bleness M."/>
            <person name="Paule C.R."/>
            <person name="Poulain J."/>
            <person name="Prion F."/>
            <person name="Qin B."/>
            <person name="Qu C."/>
            <person name="Retzel E.F."/>
            <person name="Riddle C."/>
            <person name="Sallet E."/>
            <person name="Samain S."/>
            <person name="Samson N."/>
            <person name="Sanders I."/>
            <person name="Saurat O."/>
            <person name="Scarpelli C."/>
            <person name="Schiex T."/>
            <person name="Segurens B."/>
            <person name="Severin A.J."/>
            <person name="Sherrier D.J."/>
            <person name="Shi R."/>
            <person name="Sims S."/>
            <person name="Singer S.R."/>
            <person name="Sinharoy S."/>
            <person name="Sterck L."/>
            <person name="Viollet A."/>
            <person name="Wang B.B."/>
            <person name="Wang K."/>
            <person name="Wang M."/>
            <person name="Wang X."/>
            <person name="Warfsmann J."/>
            <person name="Weissenbach J."/>
            <person name="White D.D."/>
            <person name="White J.D."/>
            <person name="Wiley G.B."/>
            <person name="Wincker P."/>
            <person name="Xing Y."/>
            <person name="Yang L."/>
            <person name="Yao Z."/>
            <person name="Ying F."/>
            <person name="Zhai J."/>
            <person name="Zhou L."/>
            <person name="Zuber A."/>
            <person name="Denarie J."/>
            <person name="Dixon R.A."/>
            <person name="May G.D."/>
            <person name="Schwartz D.C."/>
            <person name="Rogers J."/>
            <person name="Quetier F."/>
            <person name="Town C.D."/>
            <person name="Roe B.A."/>
        </authorList>
    </citation>
    <scope>NUCLEOTIDE SEQUENCE [LARGE SCALE GENOMIC DNA]</scope>
    <source>
        <strain evidence="1">A17</strain>
        <strain evidence="2 3">cv. Jemalong A17</strain>
    </source>
</reference>
<gene>
    <name evidence="1" type="ordered locus">MTR_5g464420</name>
</gene>
<proteinExistence type="predicted"/>
<evidence type="ECO:0000313" key="1">
    <source>
        <dbReference type="EMBL" id="KEH28082.1"/>
    </source>
</evidence>
<reference evidence="1 3" key="2">
    <citation type="journal article" date="2014" name="BMC Genomics">
        <title>An improved genome release (version Mt4.0) for the model legume Medicago truncatula.</title>
        <authorList>
            <person name="Tang H."/>
            <person name="Krishnakumar V."/>
            <person name="Bidwell S."/>
            <person name="Rosen B."/>
            <person name="Chan A."/>
            <person name="Zhou S."/>
            <person name="Gentzbittel L."/>
            <person name="Childs K.L."/>
            <person name="Yandell M."/>
            <person name="Gundlach H."/>
            <person name="Mayer K.F."/>
            <person name="Schwartz D.C."/>
            <person name="Town C.D."/>
        </authorList>
    </citation>
    <scope>GENOME REANNOTATION</scope>
    <source>
        <strain evidence="1">A17</strain>
        <strain evidence="2 3">cv. Jemalong A17</strain>
    </source>
</reference>
<protein>
    <submittedName>
        <fullName evidence="1 2">Uncharacterized protein</fullName>
    </submittedName>
</protein>
<dbReference type="EnsemblPlants" id="KEH28082">
    <property type="protein sequence ID" value="KEH28082"/>
    <property type="gene ID" value="MTR_5g464420"/>
</dbReference>
<dbReference type="AlphaFoldDB" id="A0A072UEI3"/>